<sequence length="180" mass="19752">MRKATEKKGKGQEKGKKQDGYCSALIWPAEAVERPRPAVGKSAIQTRSELTAWVAVMLSRTLLLFLGVLLLLSLADGGVQRRQRYEAPVHTEIKECEGKPKRYLCSRHCEAHQDCQANNICCSAACGNVCVNLLDKDIWEMPVTPPSDYVYPESGSPPSFEGDMILPGITLSSLTTAVTK</sequence>
<reference evidence="3" key="1">
    <citation type="submission" date="2025-08" db="UniProtKB">
        <authorList>
            <consortium name="Ensembl"/>
        </authorList>
    </citation>
    <scope>IDENTIFICATION</scope>
</reference>
<proteinExistence type="predicted"/>
<feature type="domain" description="WAP" evidence="2">
    <location>
        <begin position="101"/>
        <end position="132"/>
    </location>
</feature>
<keyword evidence="1" id="KW-0472">Membrane</keyword>
<keyword evidence="1" id="KW-1133">Transmembrane helix</keyword>
<accession>A0A8C6HTH7</accession>
<evidence type="ECO:0000313" key="3">
    <source>
        <dbReference type="Ensembl" id="ENSMSIP00000026346.1"/>
    </source>
</evidence>
<dbReference type="GeneTree" id="ENSGT00940000163481"/>
<organism evidence="3 4">
    <name type="scientific">Mus spicilegus</name>
    <name type="common">Mound-building mouse</name>
    <dbReference type="NCBI Taxonomy" id="10103"/>
    <lineage>
        <taxon>Eukaryota</taxon>
        <taxon>Metazoa</taxon>
        <taxon>Chordata</taxon>
        <taxon>Craniata</taxon>
        <taxon>Vertebrata</taxon>
        <taxon>Euteleostomi</taxon>
        <taxon>Mammalia</taxon>
        <taxon>Eutheria</taxon>
        <taxon>Euarchontoglires</taxon>
        <taxon>Glires</taxon>
        <taxon>Rodentia</taxon>
        <taxon>Myomorpha</taxon>
        <taxon>Muroidea</taxon>
        <taxon>Muridae</taxon>
        <taxon>Murinae</taxon>
        <taxon>Mus</taxon>
        <taxon>Mus</taxon>
    </lineage>
</organism>
<dbReference type="InterPro" id="IPR008197">
    <property type="entry name" value="WAP_dom"/>
</dbReference>
<dbReference type="GO" id="GO:0005576">
    <property type="term" value="C:extracellular region"/>
    <property type="evidence" value="ECO:0007669"/>
    <property type="project" value="InterPro"/>
</dbReference>
<dbReference type="Pfam" id="PF00095">
    <property type="entry name" value="WAP"/>
    <property type="match status" value="1"/>
</dbReference>
<keyword evidence="1" id="KW-0812">Transmembrane</keyword>
<keyword evidence="4" id="KW-1185">Reference proteome</keyword>
<evidence type="ECO:0000256" key="1">
    <source>
        <dbReference type="SAM" id="Phobius"/>
    </source>
</evidence>
<dbReference type="Ensembl" id="ENSMSIT00000033254.1">
    <property type="protein sequence ID" value="ENSMSIP00000026346.1"/>
    <property type="gene ID" value="ENSMSIG00000022262.1"/>
</dbReference>
<evidence type="ECO:0000259" key="2">
    <source>
        <dbReference type="Pfam" id="PF00095"/>
    </source>
</evidence>
<feature type="transmembrane region" description="Helical" evidence="1">
    <location>
        <begin position="50"/>
        <end position="75"/>
    </location>
</feature>
<reference evidence="3" key="2">
    <citation type="submission" date="2025-09" db="UniProtKB">
        <authorList>
            <consortium name="Ensembl"/>
        </authorList>
    </citation>
    <scope>IDENTIFICATION</scope>
</reference>
<protein>
    <recommendedName>
        <fullName evidence="2">WAP domain-containing protein</fullName>
    </recommendedName>
</protein>
<evidence type="ECO:0000313" key="4">
    <source>
        <dbReference type="Proteomes" id="UP000694415"/>
    </source>
</evidence>
<dbReference type="AlphaFoldDB" id="A0A8C6HTH7"/>
<name>A0A8C6HTH7_MUSSI</name>
<dbReference type="GO" id="GO:0030414">
    <property type="term" value="F:peptidase inhibitor activity"/>
    <property type="evidence" value="ECO:0007669"/>
    <property type="project" value="InterPro"/>
</dbReference>
<dbReference type="Proteomes" id="UP000694415">
    <property type="component" value="Unplaced"/>
</dbReference>